<protein>
    <recommendedName>
        <fullName evidence="6">AsmA-like C-terminal domain-containing protein</fullName>
    </recommendedName>
</protein>
<accession>A0A3B1C295</accession>
<feature type="compositionally biased region" description="Polar residues" evidence="1">
    <location>
        <begin position="1170"/>
        <end position="1179"/>
    </location>
</feature>
<evidence type="ECO:0000259" key="4">
    <source>
        <dbReference type="Pfam" id="PF13116"/>
    </source>
</evidence>
<evidence type="ECO:0000256" key="1">
    <source>
        <dbReference type="SAM" id="MobiDB-lite"/>
    </source>
</evidence>
<dbReference type="Pfam" id="PF05170">
    <property type="entry name" value="AsmA"/>
    <property type="match status" value="1"/>
</dbReference>
<dbReference type="GO" id="GO:0005886">
    <property type="term" value="C:plasma membrane"/>
    <property type="evidence" value="ECO:0007669"/>
    <property type="project" value="TreeGrafter"/>
</dbReference>
<dbReference type="GO" id="GO:0090313">
    <property type="term" value="P:regulation of protein targeting to membrane"/>
    <property type="evidence" value="ECO:0007669"/>
    <property type="project" value="TreeGrafter"/>
</dbReference>
<dbReference type="AlphaFoldDB" id="A0A3B1C295"/>
<evidence type="ECO:0000259" key="3">
    <source>
        <dbReference type="Pfam" id="PF05170"/>
    </source>
</evidence>
<dbReference type="Pfam" id="PF13116">
    <property type="entry name" value="YhdP"/>
    <property type="match status" value="2"/>
</dbReference>
<dbReference type="EMBL" id="UOGC01000135">
    <property type="protein sequence ID" value="VAX22212.1"/>
    <property type="molecule type" value="Genomic_DNA"/>
</dbReference>
<proteinExistence type="predicted"/>
<feature type="domain" description="AsmA" evidence="3">
    <location>
        <begin position="31"/>
        <end position="152"/>
    </location>
</feature>
<feature type="transmembrane region" description="Helical" evidence="2">
    <location>
        <begin position="26"/>
        <end position="48"/>
    </location>
</feature>
<reference evidence="5" key="1">
    <citation type="submission" date="2018-06" db="EMBL/GenBank/DDBJ databases">
        <authorList>
            <person name="Zhirakovskaya E."/>
        </authorList>
    </citation>
    <scope>NUCLEOTIDE SEQUENCE</scope>
</reference>
<sequence>MSSKPGEPEPTKKKEKHKACSRKTPITVCFLYLTAWVIAFLVALPLLLEKVQLEPLLERVVSKKLGLNFSVDDIDIRIFDGPGVTFSNIIVSKAGKPLASVKQAVVDISLNDALKGTFSFSQILLKKPTIHLVRQKDGTFNVPLLNKKVTKTKGATAGKKITAISALAFFGQVKLEDGVFYWEDNAVGTAPFRTMFTNAQISIARRGLVKSLALKVTGELKTGGVPPALLDIDIKANPVLNKEWKLLDVALSGSASIDQLDIKNVWPYIAPHLPLNRKLKGIASWNGNISGSKTSGFLSSGNFVFKDVRLGDGEVFADKVPPQTITINYDTGLDDNTVTINSAKATMGVIELTASGTAKEINTPNPKILVTLGMNEVDLDDIKCYLPEKALTAQQATFLNKNLVAGKIALKNFTFDGDLEKLRKIGTPESLRAFSGKLSLNEMKISLPTLTYPFLDIAGSITLSQNELYLDSLTGRYGASRLADVSGYLTDIHGWPSFGVYIKADVNLDEAKRILSAKVTSPELKNQIEKIEEVKGNIKVDLTIAGDTADITSTLSMDGEIMFDNVAMRHKSFELPLLNLNGKMEMSQDDFYIENLSWKMGSSPCSVYGTLLNAFQKDPKLDITIKSTMSLDKISDIWLMKFSDIYTQTGTAKMEMSVRGNVSHFKVSQKLDMTEAEYRLANVIQKQNGLKNIYALELSVTNLNKLKTDRLLVDIGESRFEVNGDLGAFANGKGIDLTFSSDGMLFDDMDRFFKVLDDIDGGGYISGAFSLKKESPKKEVKLLGTLRLENANFKLSIFSGIFREANGIFELVNNKLFLRDANGRFGNGKFTLSANAVFKAKPIFNINMEAESLDLKDFLRTHKLEETREKVEKKKPGYLARGEWNIKGTSQKGKIGIISYDNLNLTMRFANDTFNMAPINLSAYGGSITIDGELRILGNGMIGFGYNFKAQDIEMNDYMEDALKTKEVISGKLNLTGHVKGKGATIDLMKRSLAGSLSISSDEGVIHKFTVFSKIFSLLNVSQYFKLKFPDLAVHGMPFNNIKADFKLSSGIARTENLMIDSEAMRISAVGDYNVADAAIDMKIGVMPFRTIDRLATSIPMFGEVLTGENKALLGLYFTAEGPVGGPNVKAIPLQSIAGGIGGLLKRIMELPVNAAKAMGEVLQKDEKAGSNNAGTQQKEILEGQVD</sequence>
<dbReference type="PANTHER" id="PTHR30441">
    <property type="entry name" value="DUF748 DOMAIN-CONTAINING PROTEIN"/>
    <property type="match status" value="1"/>
</dbReference>
<keyword evidence="2" id="KW-0472">Membrane</keyword>
<gene>
    <name evidence="5" type="ORF">MNBD_NITROSPINAE01-854</name>
</gene>
<dbReference type="InterPro" id="IPR007844">
    <property type="entry name" value="AsmA"/>
</dbReference>
<dbReference type="InterPro" id="IPR025263">
    <property type="entry name" value="YhdP_central"/>
</dbReference>
<feature type="domain" description="YhdP central" evidence="4">
    <location>
        <begin position="272"/>
        <end position="717"/>
    </location>
</feature>
<keyword evidence="2" id="KW-0812">Transmembrane</keyword>
<evidence type="ECO:0000256" key="2">
    <source>
        <dbReference type="SAM" id="Phobius"/>
    </source>
</evidence>
<keyword evidence="2" id="KW-1133">Transmembrane helix</keyword>
<feature type="domain" description="YhdP central" evidence="4">
    <location>
        <begin position="885"/>
        <end position="1110"/>
    </location>
</feature>
<evidence type="ECO:0000313" key="5">
    <source>
        <dbReference type="EMBL" id="VAX22212.1"/>
    </source>
</evidence>
<dbReference type="InterPro" id="IPR052894">
    <property type="entry name" value="AsmA-related"/>
</dbReference>
<feature type="region of interest" description="Disordered" evidence="1">
    <location>
        <begin position="1166"/>
        <end position="1187"/>
    </location>
</feature>
<evidence type="ECO:0008006" key="6">
    <source>
        <dbReference type="Google" id="ProtNLM"/>
    </source>
</evidence>
<name>A0A3B1C295_9ZZZZ</name>
<organism evidence="5">
    <name type="scientific">hydrothermal vent metagenome</name>
    <dbReference type="NCBI Taxonomy" id="652676"/>
    <lineage>
        <taxon>unclassified sequences</taxon>
        <taxon>metagenomes</taxon>
        <taxon>ecological metagenomes</taxon>
    </lineage>
</organism>
<dbReference type="PANTHER" id="PTHR30441:SF4">
    <property type="entry name" value="PROTEIN ASMA"/>
    <property type="match status" value="1"/>
</dbReference>